<organism evidence="12 13">
    <name type="scientific">Pseudokineococcus lusitanus</name>
    <dbReference type="NCBI Taxonomy" id="763993"/>
    <lineage>
        <taxon>Bacteria</taxon>
        <taxon>Bacillati</taxon>
        <taxon>Actinomycetota</taxon>
        <taxon>Actinomycetes</taxon>
        <taxon>Kineosporiales</taxon>
        <taxon>Kineosporiaceae</taxon>
        <taxon>Pseudokineococcus</taxon>
    </lineage>
</organism>
<evidence type="ECO:0000313" key="13">
    <source>
        <dbReference type="Proteomes" id="UP000276232"/>
    </source>
</evidence>
<protein>
    <recommendedName>
        <fullName evidence="9">Transcriptional regulatory protein</fullName>
    </recommendedName>
</protein>
<dbReference type="EMBL" id="RJKN01000002">
    <property type="protein sequence ID" value="ROP44604.1"/>
    <property type="molecule type" value="Genomic_DNA"/>
</dbReference>
<evidence type="ECO:0000256" key="6">
    <source>
        <dbReference type="ARBA" id="ARBA00023125"/>
    </source>
</evidence>
<keyword evidence="6 9" id="KW-0238">DNA-binding</keyword>
<reference evidence="12 13" key="1">
    <citation type="journal article" date="2015" name="Stand. Genomic Sci.">
        <title>Genomic Encyclopedia of Bacterial and Archaeal Type Strains, Phase III: the genomes of soil and plant-associated and newly described type strains.</title>
        <authorList>
            <person name="Whitman W.B."/>
            <person name="Woyke T."/>
            <person name="Klenk H.P."/>
            <person name="Zhou Y."/>
            <person name="Lilburn T.G."/>
            <person name="Beck B.J."/>
            <person name="De Vos P."/>
            <person name="Vandamme P."/>
            <person name="Eisen J.A."/>
            <person name="Garrity G."/>
            <person name="Hugenholtz P."/>
            <person name="Kyrpides N.C."/>
        </authorList>
    </citation>
    <scope>NUCLEOTIDE SEQUENCE [LARGE SCALE GENOMIC DNA]</scope>
    <source>
        <strain evidence="12 13">CECT 7306</strain>
    </source>
</reference>
<keyword evidence="5 9" id="KW-0805">Transcription regulation</keyword>
<keyword evidence="7 9" id="KW-0010">Activator</keyword>
<sequence>MSPADDRLRVVVVDDDVAVAAVHRGYVEQVPGFVVVAVVHRGAPVVDVVRRTGADLVLLDVHLPDMSGVQVLEQLRAQRLPVDVIAVTAAREVETVRGAMAGGVVHYLVKPFPLSTFTDRLQAYALHRRQLDRARDGGRPLDQGEVDRLLQARQRVLRGDRLPKGLSERTLELVATTLRRTGTGDGDVSASELAEECGLARVSARRYLEHLENVGLAEVRPRYGRAGRPENGYRWTG</sequence>
<dbReference type="GO" id="GO:0005737">
    <property type="term" value="C:cytoplasm"/>
    <property type="evidence" value="ECO:0007669"/>
    <property type="project" value="UniProtKB-SubCell"/>
</dbReference>
<keyword evidence="13" id="KW-1185">Reference proteome</keyword>
<evidence type="ECO:0000256" key="9">
    <source>
        <dbReference type="PIRNR" id="PIRNR006171"/>
    </source>
</evidence>
<accession>A0A3N1HQ03</accession>
<dbReference type="InterPro" id="IPR036388">
    <property type="entry name" value="WH-like_DNA-bd_sf"/>
</dbReference>
<feature type="domain" description="Response regulatory" evidence="11">
    <location>
        <begin position="9"/>
        <end position="125"/>
    </location>
</feature>
<evidence type="ECO:0000256" key="2">
    <source>
        <dbReference type="ARBA" id="ARBA00022490"/>
    </source>
</evidence>
<dbReference type="PROSITE" id="PS50110">
    <property type="entry name" value="RESPONSE_REGULATORY"/>
    <property type="match status" value="1"/>
</dbReference>
<dbReference type="SMART" id="SM00448">
    <property type="entry name" value="REC"/>
    <property type="match status" value="1"/>
</dbReference>
<dbReference type="InterPro" id="IPR001789">
    <property type="entry name" value="Sig_transdc_resp-reg_receiver"/>
</dbReference>
<evidence type="ECO:0000256" key="4">
    <source>
        <dbReference type="ARBA" id="ARBA00023012"/>
    </source>
</evidence>
<dbReference type="SUPFAM" id="SSF46785">
    <property type="entry name" value="Winged helix' DNA-binding domain"/>
    <property type="match status" value="1"/>
</dbReference>
<dbReference type="RefSeq" id="WP_123378871.1">
    <property type="nucleotide sequence ID" value="NZ_RJKN01000002.1"/>
</dbReference>
<dbReference type="InterPro" id="IPR051271">
    <property type="entry name" value="2C-system_Tx_regulators"/>
</dbReference>
<dbReference type="Pfam" id="PF09339">
    <property type="entry name" value="HTH_IclR"/>
    <property type="match status" value="1"/>
</dbReference>
<evidence type="ECO:0000313" key="12">
    <source>
        <dbReference type="EMBL" id="ROP44604.1"/>
    </source>
</evidence>
<dbReference type="GO" id="GO:0000156">
    <property type="term" value="F:phosphorelay response regulator activity"/>
    <property type="evidence" value="ECO:0007669"/>
    <property type="project" value="TreeGrafter"/>
</dbReference>
<dbReference type="Gene3D" id="1.10.10.10">
    <property type="entry name" value="Winged helix-like DNA-binding domain superfamily/Winged helix DNA-binding domain"/>
    <property type="match status" value="1"/>
</dbReference>
<evidence type="ECO:0000256" key="7">
    <source>
        <dbReference type="ARBA" id="ARBA00023159"/>
    </source>
</evidence>
<evidence type="ECO:0000256" key="8">
    <source>
        <dbReference type="ARBA" id="ARBA00023163"/>
    </source>
</evidence>
<dbReference type="GO" id="GO:0003677">
    <property type="term" value="F:DNA binding"/>
    <property type="evidence" value="ECO:0007669"/>
    <property type="project" value="UniProtKB-KW"/>
</dbReference>
<dbReference type="InterPro" id="IPR005471">
    <property type="entry name" value="Tscrpt_reg_IclR_N"/>
</dbReference>
<keyword evidence="3 10" id="KW-0597">Phosphoprotein</keyword>
<dbReference type="SUPFAM" id="SSF52172">
    <property type="entry name" value="CheY-like"/>
    <property type="match status" value="1"/>
</dbReference>
<dbReference type="OrthoDB" id="7187989at2"/>
<name>A0A3N1HQ03_9ACTN</name>
<keyword evidence="8 9" id="KW-0804">Transcription</keyword>
<dbReference type="Gene3D" id="3.40.50.2300">
    <property type="match status" value="1"/>
</dbReference>
<dbReference type="InterPro" id="IPR024187">
    <property type="entry name" value="Sig_transdc_resp-reg_cit/mal"/>
</dbReference>
<proteinExistence type="predicted"/>
<dbReference type="InterPro" id="IPR036390">
    <property type="entry name" value="WH_DNA-bd_sf"/>
</dbReference>
<evidence type="ECO:0000256" key="3">
    <source>
        <dbReference type="ARBA" id="ARBA00022553"/>
    </source>
</evidence>
<evidence type="ECO:0000256" key="1">
    <source>
        <dbReference type="ARBA" id="ARBA00004496"/>
    </source>
</evidence>
<comment type="subcellular location">
    <subcellularLocation>
        <location evidence="1 9">Cytoplasm</location>
    </subcellularLocation>
</comment>
<dbReference type="PANTHER" id="PTHR45526">
    <property type="entry name" value="TRANSCRIPTIONAL REGULATORY PROTEIN DPIA"/>
    <property type="match status" value="1"/>
</dbReference>
<evidence type="ECO:0000259" key="11">
    <source>
        <dbReference type="PROSITE" id="PS50110"/>
    </source>
</evidence>
<dbReference type="Proteomes" id="UP000276232">
    <property type="component" value="Unassembled WGS sequence"/>
</dbReference>
<dbReference type="GO" id="GO:0003700">
    <property type="term" value="F:DNA-binding transcription factor activity"/>
    <property type="evidence" value="ECO:0007669"/>
    <property type="project" value="InterPro"/>
</dbReference>
<evidence type="ECO:0000256" key="10">
    <source>
        <dbReference type="PROSITE-ProRule" id="PRU00169"/>
    </source>
</evidence>
<feature type="modified residue" description="4-aspartylphosphate" evidence="10">
    <location>
        <position position="60"/>
    </location>
</feature>
<dbReference type="Pfam" id="PF00072">
    <property type="entry name" value="Response_reg"/>
    <property type="match status" value="1"/>
</dbReference>
<evidence type="ECO:0000256" key="5">
    <source>
        <dbReference type="ARBA" id="ARBA00023015"/>
    </source>
</evidence>
<dbReference type="InParanoid" id="A0A3N1HQ03"/>
<dbReference type="AlphaFoldDB" id="A0A3N1HQ03"/>
<gene>
    <name evidence="12" type="ORF">EDC03_0727</name>
</gene>
<dbReference type="PIRSF" id="PIRSF006171">
    <property type="entry name" value="RR_citrat_malat"/>
    <property type="match status" value="1"/>
</dbReference>
<keyword evidence="2 9" id="KW-0963">Cytoplasm</keyword>
<comment type="caution">
    <text evidence="12">The sequence shown here is derived from an EMBL/GenBank/DDBJ whole genome shotgun (WGS) entry which is preliminary data.</text>
</comment>
<keyword evidence="4 9" id="KW-0902">Two-component regulatory system</keyword>
<dbReference type="InterPro" id="IPR011006">
    <property type="entry name" value="CheY-like_superfamily"/>
</dbReference>
<dbReference type="PANTHER" id="PTHR45526:SF1">
    <property type="entry name" value="TRANSCRIPTIONAL REGULATORY PROTEIN DCUR-RELATED"/>
    <property type="match status" value="1"/>
</dbReference>